<dbReference type="AlphaFoldDB" id="A0AAV4JHK1"/>
<accession>A0AAV4JHK1</accession>
<evidence type="ECO:0000313" key="3">
    <source>
        <dbReference type="Proteomes" id="UP000762676"/>
    </source>
</evidence>
<name>A0AAV4JHK1_9GAST</name>
<reference evidence="2 3" key="1">
    <citation type="journal article" date="2021" name="Elife">
        <title>Chloroplast acquisition without the gene transfer in kleptoplastic sea slugs, Plakobranchus ocellatus.</title>
        <authorList>
            <person name="Maeda T."/>
            <person name="Takahashi S."/>
            <person name="Yoshida T."/>
            <person name="Shimamura S."/>
            <person name="Takaki Y."/>
            <person name="Nagai Y."/>
            <person name="Toyoda A."/>
            <person name="Suzuki Y."/>
            <person name="Arimoto A."/>
            <person name="Ishii H."/>
            <person name="Satoh N."/>
            <person name="Nishiyama T."/>
            <person name="Hasebe M."/>
            <person name="Maruyama T."/>
            <person name="Minagawa J."/>
            <person name="Obokata J."/>
            <person name="Shigenobu S."/>
        </authorList>
    </citation>
    <scope>NUCLEOTIDE SEQUENCE [LARGE SCALE GENOMIC DNA]</scope>
</reference>
<keyword evidence="3" id="KW-1185">Reference proteome</keyword>
<comment type="caution">
    <text evidence="2">The sequence shown here is derived from an EMBL/GenBank/DDBJ whole genome shotgun (WGS) entry which is preliminary data.</text>
</comment>
<evidence type="ECO:0000313" key="2">
    <source>
        <dbReference type="EMBL" id="GFS21203.1"/>
    </source>
</evidence>
<proteinExistence type="predicted"/>
<gene>
    <name evidence="2" type="ORF">ElyMa_005076400</name>
</gene>
<dbReference type="Proteomes" id="UP000762676">
    <property type="component" value="Unassembled WGS sequence"/>
</dbReference>
<dbReference type="EMBL" id="BMAT01010153">
    <property type="protein sequence ID" value="GFS21203.1"/>
    <property type="molecule type" value="Genomic_DNA"/>
</dbReference>
<feature type="region of interest" description="Disordered" evidence="1">
    <location>
        <begin position="1"/>
        <end position="24"/>
    </location>
</feature>
<sequence length="175" mass="19617">MNYDLTHPLPENVPGTKVSGQGRIHQGSQAVHTWSCLLPTHTYIMVVGRDKWLSVLFRDPCKNRNRWSASGLRLTSERQTTRQPSCFLPPGHARTDQVETPGRVIFAKSVKTINNGRTVNFEDISETALGTHESVLPQCDIRSACVHHTQSHYTDTGPTRLNTKSIMPDTRRIGC</sequence>
<organism evidence="2 3">
    <name type="scientific">Elysia marginata</name>
    <dbReference type="NCBI Taxonomy" id="1093978"/>
    <lineage>
        <taxon>Eukaryota</taxon>
        <taxon>Metazoa</taxon>
        <taxon>Spiralia</taxon>
        <taxon>Lophotrochozoa</taxon>
        <taxon>Mollusca</taxon>
        <taxon>Gastropoda</taxon>
        <taxon>Heterobranchia</taxon>
        <taxon>Euthyneura</taxon>
        <taxon>Panpulmonata</taxon>
        <taxon>Sacoglossa</taxon>
        <taxon>Placobranchoidea</taxon>
        <taxon>Plakobranchidae</taxon>
        <taxon>Elysia</taxon>
    </lineage>
</organism>
<protein>
    <submittedName>
        <fullName evidence="2">Uncharacterized protein</fullName>
    </submittedName>
</protein>
<evidence type="ECO:0000256" key="1">
    <source>
        <dbReference type="SAM" id="MobiDB-lite"/>
    </source>
</evidence>